<dbReference type="GO" id="GO:0004792">
    <property type="term" value="F:thiosulfate-cyanide sulfurtransferase activity"/>
    <property type="evidence" value="ECO:0007669"/>
    <property type="project" value="InterPro"/>
</dbReference>
<keyword evidence="3" id="KW-1185">Reference proteome</keyword>
<dbReference type="Proteomes" id="UP000321196">
    <property type="component" value="Unassembled WGS sequence"/>
</dbReference>
<sequence length="96" mass="10191">MKTIDVSELEGRGLPLVDVREVDEYAAGHVPGAINIPMSQITERLGELPEGAFDVICQSGGRSARVSEYLEAQGHDVTNIDGGTGGWISLGKPVEQ</sequence>
<dbReference type="InterPro" id="IPR001307">
    <property type="entry name" value="Thiosulphate_STrfase_CS"/>
</dbReference>
<dbReference type="InterPro" id="IPR050229">
    <property type="entry name" value="GlpE_sulfurtransferase"/>
</dbReference>
<dbReference type="RefSeq" id="WP_147825190.1">
    <property type="nucleotide sequence ID" value="NZ_BAAARG010000001.1"/>
</dbReference>
<dbReference type="EMBL" id="VRSW01000001">
    <property type="protein sequence ID" value="TXK06385.1"/>
    <property type="molecule type" value="Genomic_DNA"/>
</dbReference>
<dbReference type="OrthoDB" id="9800872at2"/>
<dbReference type="AlphaFoldDB" id="A0A5C8HQT7"/>
<proteinExistence type="predicted"/>
<reference evidence="2 3" key="1">
    <citation type="submission" date="2019-08" db="EMBL/GenBank/DDBJ databases">
        <authorList>
            <person name="Dong K."/>
        </authorList>
    </citation>
    <scope>NUCLEOTIDE SEQUENCE [LARGE SCALE GENOMIC DNA]</scope>
    <source>
        <strain evidence="2 3">M4-8</strain>
    </source>
</reference>
<dbReference type="PROSITE" id="PS00380">
    <property type="entry name" value="RHODANESE_1"/>
    <property type="match status" value="1"/>
</dbReference>
<dbReference type="SMART" id="SM00450">
    <property type="entry name" value="RHOD"/>
    <property type="match status" value="1"/>
</dbReference>
<dbReference type="Gene3D" id="3.40.250.10">
    <property type="entry name" value="Rhodanese-like domain"/>
    <property type="match status" value="1"/>
</dbReference>
<evidence type="ECO:0000313" key="3">
    <source>
        <dbReference type="Proteomes" id="UP000321196"/>
    </source>
</evidence>
<name>A0A5C8HQT7_9MICO</name>
<dbReference type="Pfam" id="PF00581">
    <property type="entry name" value="Rhodanese"/>
    <property type="match status" value="1"/>
</dbReference>
<organism evidence="2 3">
    <name type="scientific">Microbacterium mitrae</name>
    <dbReference type="NCBI Taxonomy" id="664640"/>
    <lineage>
        <taxon>Bacteria</taxon>
        <taxon>Bacillati</taxon>
        <taxon>Actinomycetota</taxon>
        <taxon>Actinomycetes</taxon>
        <taxon>Micrococcales</taxon>
        <taxon>Microbacteriaceae</taxon>
        <taxon>Microbacterium</taxon>
    </lineage>
</organism>
<dbReference type="SUPFAM" id="SSF52821">
    <property type="entry name" value="Rhodanese/Cell cycle control phosphatase"/>
    <property type="match status" value="1"/>
</dbReference>
<dbReference type="InterPro" id="IPR036873">
    <property type="entry name" value="Rhodanese-like_dom_sf"/>
</dbReference>
<dbReference type="CDD" id="cd00158">
    <property type="entry name" value="RHOD"/>
    <property type="match status" value="1"/>
</dbReference>
<dbReference type="PANTHER" id="PTHR43031">
    <property type="entry name" value="FAD-DEPENDENT OXIDOREDUCTASE"/>
    <property type="match status" value="1"/>
</dbReference>
<gene>
    <name evidence="2" type="ORF">FVP60_05360</name>
</gene>
<evidence type="ECO:0000259" key="1">
    <source>
        <dbReference type="PROSITE" id="PS50206"/>
    </source>
</evidence>
<evidence type="ECO:0000313" key="2">
    <source>
        <dbReference type="EMBL" id="TXK06385.1"/>
    </source>
</evidence>
<feature type="domain" description="Rhodanese" evidence="1">
    <location>
        <begin position="10"/>
        <end position="96"/>
    </location>
</feature>
<accession>A0A5C8HQT7</accession>
<comment type="caution">
    <text evidence="2">The sequence shown here is derived from an EMBL/GenBank/DDBJ whole genome shotgun (WGS) entry which is preliminary data.</text>
</comment>
<dbReference type="InterPro" id="IPR001763">
    <property type="entry name" value="Rhodanese-like_dom"/>
</dbReference>
<dbReference type="PROSITE" id="PS50206">
    <property type="entry name" value="RHODANESE_3"/>
    <property type="match status" value="1"/>
</dbReference>
<protein>
    <submittedName>
        <fullName evidence="2">Rhodanese-like domain-containing protein</fullName>
    </submittedName>
</protein>
<dbReference type="PANTHER" id="PTHR43031:SF17">
    <property type="entry name" value="SULFURTRANSFERASE YTWF-RELATED"/>
    <property type="match status" value="1"/>
</dbReference>